<evidence type="ECO:0000256" key="10">
    <source>
        <dbReference type="SAM" id="MobiDB-lite"/>
    </source>
</evidence>
<evidence type="ECO:0000256" key="1">
    <source>
        <dbReference type="ARBA" id="ARBA00004383"/>
    </source>
</evidence>
<comment type="subcellular location">
    <subcellularLocation>
        <location evidence="1">Cell inner membrane</location>
        <topology evidence="1">Single-pass membrane protein</topology>
        <orientation evidence="1">Periplasmic side</orientation>
    </subcellularLocation>
</comment>
<evidence type="ECO:0000256" key="3">
    <source>
        <dbReference type="ARBA" id="ARBA00022448"/>
    </source>
</evidence>
<feature type="domain" description="TonB C-terminal" evidence="12">
    <location>
        <begin position="124"/>
        <end position="212"/>
    </location>
</feature>
<feature type="compositionally biased region" description="Low complexity" evidence="10">
    <location>
        <begin position="41"/>
        <end position="51"/>
    </location>
</feature>
<keyword evidence="9" id="KW-0472">Membrane</keyword>
<comment type="caution">
    <text evidence="13">The sequence shown here is derived from an EMBL/GenBank/DDBJ whole genome shotgun (WGS) entry which is preliminary data.</text>
</comment>
<dbReference type="Pfam" id="PF03544">
    <property type="entry name" value="TonB_C"/>
    <property type="match status" value="1"/>
</dbReference>
<keyword evidence="3" id="KW-0813">Transport</keyword>
<organism evidence="13 14">
    <name type="scientific">Archangium lansingense</name>
    <dbReference type="NCBI Taxonomy" id="2995310"/>
    <lineage>
        <taxon>Bacteria</taxon>
        <taxon>Pseudomonadati</taxon>
        <taxon>Myxococcota</taxon>
        <taxon>Myxococcia</taxon>
        <taxon>Myxococcales</taxon>
        <taxon>Cystobacterineae</taxon>
        <taxon>Archangiaceae</taxon>
        <taxon>Archangium</taxon>
    </lineage>
</organism>
<reference evidence="13 14" key="1">
    <citation type="submission" date="2022-11" db="EMBL/GenBank/DDBJ databases">
        <title>Minimal conservation of predation-associated metabolite biosynthetic gene clusters underscores biosynthetic potential of Myxococcota including descriptions for ten novel species: Archangium lansinium sp. nov., Myxococcus landrumus sp. nov., Nannocystis bai.</title>
        <authorList>
            <person name="Ahearne A."/>
            <person name="Stevens C."/>
            <person name="Phillips K."/>
        </authorList>
    </citation>
    <scope>NUCLEOTIDE SEQUENCE [LARGE SCALE GENOMIC DNA]</scope>
    <source>
        <strain evidence="13 14">MIWBW</strain>
    </source>
</reference>
<evidence type="ECO:0000256" key="5">
    <source>
        <dbReference type="ARBA" id="ARBA00022519"/>
    </source>
</evidence>
<keyword evidence="6" id="KW-0812">Transmembrane</keyword>
<protein>
    <submittedName>
        <fullName evidence="13">TonB family protein</fullName>
    </submittedName>
</protein>
<evidence type="ECO:0000313" key="14">
    <source>
        <dbReference type="Proteomes" id="UP001207654"/>
    </source>
</evidence>
<dbReference type="PROSITE" id="PS52015">
    <property type="entry name" value="TONB_CTD"/>
    <property type="match status" value="1"/>
</dbReference>
<keyword evidence="7" id="KW-0653">Protein transport</keyword>
<evidence type="ECO:0000256" key="4">
    <source>
        <dbReference type="ARBA" id="ARBA00022475"/>
    </source>
</evidence>
<proteinExistence type="inferred from homology"/>
<keyword evidence="14" id="KW-1185">Reference proteome</keyword>
<dbReference type="EMBL" id="JAPNKA010000001">
    <property type="protein sequence ID" value="MCY1082698.1"/>
    <property type="molecule type" value="Genomic_DNA"/>
</dbReference>
<evidence type="ECO:0000256" key="9">
    <source>
        <dbReference type="ARBA" id="ARBA00023136"/>
    </source>
</evidence>
<evidence type="ECO:0000259" key="12">
    <source>
        <dbReference type="PROSITE" id="PS52015"/>
    </source>
</evidence>
<name>A0ABT4ALX6_9BACT</name>
<dbReference type="PANTHER" id="PTHR33446">
    <property type="entry name" value="PROTEIN TONB-RELATED"/>
    <property type="match status" value="1"/>
</dbReference>
<feature type="region of interest" description="Disordered" evidence="10">
    <location>
        <begin position="36"/>
        <end position="144"/>
    </location>
</feature>
<keyword evidence="11" id="KW-0732">Signal</keyword>
<dbReference type="NCBIfam" id="TIGR01352">
    <property type="entry name" value="tonB_Cterm"/>
    <property type="match status" value="1"/>
</dbReference>
<keyword evidence="8" id="KW-1133">Transmembrane helix</keyword>
<evidence type="ECO:0000256" key="8">
    <source>
        <dbReference type="ARBA" id="ARBA00022989"/>
    </source>
</evidence>
<feature type="signal peptide" evidence="11">
    <location>
        <begin position="1"/>
        <end position="32"/>
    </location>
</feature>
<evidence type="ECO:0000256" key="6">
    <source>
        <dbReference type="ARBA" id="ARBA00022692"/>
    </source>
</evidence>
<dbReference type="RefSeq" id="WP_267541256.1">
    <property type="nucleotide sequence ID" value="NZ_JAPNKA010000001.1"/>
</dbReference>
<evidence type="ECO:0000256" key="2">
    <source>
        <dbReference type="ARBA" id="ARBA00006555"/>
    </source>
</evidence>
<keyword evidence="4" id="KW-1003">Cell membrane</keyword>
<evidence type="ECO:0000256" key="11">
    <source>
        <dbReference type="SAM" id="SignalP"/>
    </source>
</evidence>
<dbReference type="PANTHER" id="PTHR33446:SF2">
    <property type="entry name" value="PROTEIN TONB"/>
    <property type="match status" value="1"/>
</dbReference>
<feature type="compositionally biased region" description="Pro residues" evidence="10">
    <location>
        <begin position="52"/>
        <end position="62"/>
    </location>
</feature>
<comment type="similarity">
    <text evidence="2">Belongs to the TonB family.</text>
</comment>
<evidence type="ECO:0000256" key="7">
    <source>
        <dbReference type="ARBA" id="ARBA00022927"/>
    </source>
</evidence>
<feature type="chain" id="PRO_5046980024" evidence="11">
    <location>
        <begin position="33"/>
        <end position="212"/>
    </location>
</feature>
<keyword evidence="5" id="KW-0997">Cell inner membrane</keyword>
<dbReference type="InterPro" id="IPR006260">
    <property type="entry name" value="TonB/TolA_C"/>
</dbReference>
<dbReference type="InterPro" id="IPR037682">
    <property type="entry name" value="TonB_C"/>
</dbReference>
<feature type="compositionally biased region" description="Basic residues" evidence="10">
    <location>
        <begin position="68"/>
        <end position="77"/>
    </location>
</feature>
<accession>A0ABT4ALX6</accession>
<dbReference type="Proteomes" id="UP001207654">
    <property type="component" value="Unassembled WGS sequence"/>
</dbReference>
<dbReference type="SUPFAM" id="SSF74653">
    <property type="entry name" value="TolA/TonB C-terminal domain"/>
    <property type="match status" value="1"/>
</dbReference>
<dbReference type="InterPro" id="IPR051045">
    <property type="entry name" value="TonB-dependent_transducer"/>
</dbReference>
<dbReference type="Gene3D" id="3.30.1150.10">
    <property type="match status" value="1"/>
</dbReference>
<gene>
    <name evidence="13" type="ORF">OV287_50435</name>
</gene>
<sequence>MIGSPLSVQPRLALSCLLAACIALGGTGCATASRATTSTLPASEPIAETAPTPAPESEPAPAPVAKAARPKAAKRTAARPASTPEVKTEAKPEARTPVAARAPELRRPQPESLGAGEPVAFEPSAMTRPQRVSGREPQLTAEARAERVRGTALVRCVVTREGRVTNCRLLNGLPYMEQELLEALSTWRVTPITSQGKALDVDYTFVVRIPTG</sequence>
<evidence type="ECO:0000313" key="13">
    <source>
        <dbReference type="EMBL" id="MCY1082698.1"/>
    </source>
</evidence>